<dbReference type="Proteomes" id="UP001221898">
    <property type="component" value="Unassembled WGS sequence"/>
</dbReference>
<dbReference type="SUPFAM" id="SSF56672">
    <property type="entry name" value="DNA/RNA polymerases"/>
    <property type="match status" value="1"/>
</dbReference>
<proteinExistence type="predicted"/>
<protein>
    <recommendedName>
        <fullName evidence="3">Reverse transcriptase domain-containing protein</fullName>
    </recommendedName>
</protein>
<dbReference type="InterPro" id="IPR043128">
    <property type="entry name" value="Rev_trsase/Diguanyl_cyclase"/>
</dbReference>
<reference evidence="1" key="1">
    <citation type="journal article" date="2023" name="Science">
        <title>Genome structures resolve the early diversification of teleost fishes.</title>
        <authorList>
            <person name="Parey E."/>
            <person name="Louis A."/>
            <person name="Montfort J."/>
            <person name="Bouchez O."/>
            <person name="Roques C."/>
            <person name="Iampietro C."/>
            <person name="Lluch J."/>
            <person name="Castinel A."/>
            <person name="Donnadieu C."/>
            <person name="Desvignes T."/>
            <person name="Floi Bucao C."/>
            <person name="Jouanno E."/>
            <person name="Wen M."/>
            <person name="Mejri S."/>
            <person name="Dirks R."/>
            <person name="Jansen H."/>
            <person name="Henkel C."/>
            <person name="Chen W.J."/>
            <person name="Zahm M."/>
            <person name="Cabau C."/>
            <person name="Klopp C."/>
            <person name="Thompson A.W."/>
            <person name="Robinson-Rechavi M."/>
            <person name="Braasch I."/>
            <person name="Lecointre G."/>
            <person name="Bobe J."/>
            <person name="Postlethwait J.H."/>
            <person name="Berthelot C."/>
            <person name="Roest Crollius H."/>
            <person name="Guiguen Y."/>
        </authorList>
    </citation>
    <scope>NUCLEOTIDE SEQUENCE</scope>
    <source>
        <strain evidence="1">NC1722</strain>
    </source>
</reference>
<keyword evidence="2" id="KW-1185">Reference proteome</keyword>
<dbReference type="InterPro" id="IPR053134">
    <property type="entry name" value="RNA-dir_DNA_polymerase"/>
</dbReference>
<dbReference type="Gene3D" id="3.10.10.10">
    <property type="entry name" value="HIV Type 1 Reverse Transcriptase, subunit A, domain 1"/>
    <property type="match status" value="1"/>
</dbReference>
<dbReference type="InterPro" id="IPR043502">
    <property type="entry name" value="DNA/RNA_pol_sf"/>
</dbReference>
<dbReference type="AlphaFoldDB" id="A0AAD7SHR1"/>
<dbReference type="PANTHER" id="PTHR24559:SF444">
    <property type="entry name" value="REVERSE TRANSCRIPTASE DOMAIN-CONTAINING PROTEIN"/>
    <property type="match status" value="1"/>
</dbReference>
<sequence length="217" mass="24058">MGVCAGRNRPCSVPIFYAPTGYWWTSGTVSSSTQRNFNSLPCTRSSFPTTTLSSALTSTCEFARLLAEFPDLVKPTFSTAVAKHGVVHHISRSGPPVHARSRRLNPAKLAAAKGEFANMEKLGIVRRSNSPWAIWCPNQMVVAAHVWDYRRLNATTPDRYPVPHVQDFSARLAGKTVFSKVDLIRGYHQVPVNAEDIPKTAVITPFGLLEFLRMPFE</sequence>
<name>A0AAD7SHR1_9TELE</name>
<dbReference type="EMBL" id="JAINUG010000063">
    <property type="protein sequence ID" value="KAJ8402588.1"/>
    <property type="molecule type" value="Genomic_DNA"/>
</dbReference>
<comment type="caution">
    <text evidence="1">The sequence shown here is derived from an EMBL/GenBank/DDBJ whole genome shotgun (WGS) entry which is preliminary data.</text>
</comment>
<accession>A0AAD7SHR1</accession>
<dbReference type="CDD" id="cd01647">
    <property type="entry name" value="RT_LTR"/>
    <property type="match status" value="1"/>
</dbReference>
<dbReference type="PANTHER" id="PTHR24559">
    <property type="entry name" value="TRANSPOSON TY3-I GAG-POL POLYPROTEIN"/>
    <property type="match status" value="1"/>
</dbReference>
<evidence type="ECO:0000313" key="1">
    <source>
        <dbReference type="EMBL" id="KAJ8402588.1"/>
    </source>
</evidence>
<dbReference type="Gene3D" id="3.30.70.270">
    <property type="match status" value="1"/>
</dbReference>
<organism evidence="1 2">
    <name type="scientific">Aldrovandia affinis</name>
    <dbReference type="NCBI Taxonomy" id="143900"/>
    <lineage>
        <taxon>Eukaryota</taxon>
        <taxon>Metazoa</taxon>
        <taxon>Chordata</taxon>
        <taxon>Craniata</taxon>
        <taxon>Vertebrata</taxon>
        <taxon>Euteleostomi</taxon>
        <taxon>Actinopterygii</taxon>
        <taxon>Neopterygii</taxon>
        <taxon>Teleostei</taxon>
        <taxon>Notacanthiformes</taxon>
        <taxon>Halosauridae</taxon>
        <taxon>Aldrovandia</taxon>
    </lineage>
</organism>
<evidence type="ECO:0008006" key="3">
    <source>
        <dbReference type="Google" id="ProtNLM"/>
    </source>
</evidence>
<evidence type="ECO:0000313" key="2">
    <source>
        <dbReference type="Proteomes" id="UP001221898"/>
    </source>
</evidence>
<gene>
    <name evidence="1" type="ORF">AAFF_G00366710</name>
</gene>